<organism evidence="2 3">
    <name type="scientific">Araneus ventricosus</name>
    <name type="common">Orbweaver spider</name>
    <name type="synonym">Epeira ventricosa</name>
    <dbReference type="NCBI Taxonomy" id="182803"/>
    <lineage>
        <taxon>Eukaryota</taxon>
        <taxon>Metazoa</taxon>
        <taxon>Ecdysozoa</taxon>
        <taxon>Arthropoda</taxon>
        <taxon>Chelicerata</taxon>
        <taxon>Arachnida</taxon>
        <taxon>Araneae</taxon>
        <taxon>Araneomorphae</taxon>
        <taxon>Entelegynae</taxon>
        <taxon>Araneoidea</taxon>
        <taxon>Araneidae</taxon>
        <taxon>Araneus</taxon>
    </lineage>
</organism>
<feature type="region of interest" description="Disordered" evidence="1">
    <location>
        <begin position="43"/>
        <end position="62"/>
    </location>
</feature>
<proteinExistence type="predicted"/>
<evidence type="ECO:0000256" key="1">
    <source>
        <dbReference type="SAM" id="MobiDB-lite"/>
    </source>
</evidence>
<dbReference type="Proteomes" id="UP000499080">
    <property type="component" value="Unassembled WGS sequence"/>
</dbReference>
<evidence type="ECO:0000313" key="3">
    <source>
        <dbReference type="Proteomes" id="UP000499080"/>
    </source>
</evidence>
<comment type="caution">
    <text evidence="2">The sequence shown here is derived from an EMBL/GenBank/DDBJ whole genome shotgun (WGS) entry which is preliminary data.</text>
</comment>
<gene>
    <name evidence="2" type="ORF">AVEN_195696_1</name>
</gene>
<keyword evidence="3" id="KW-1185">Reference proteome</keyword>
<dbReference type="EMBL" id="BGPR01000061">
    <property type="protein sequence ID" value="GBL88729.1"/>
    <property type="molecule type" value="Genomic_DNA"/>
</dbReference>
<sequence length="120" mass="13523">MSDTYSACSVIARLDITVRFLDFSILFEIVIVSRSLPENGAFESPEAELGGNGTDRKTGLSRSNHYGHIKHKKVLENPEILNAFHALVDGVEISPVSYFRNLVGQKWHILHLCRKLYLPI</sequence>
<dbReference type="AlphaFoldDB" id="A0A4Y2BBB0"/>
<name>A0A4Y2BBB0_ARAVE</name>
<evidence type="ECO:0000313" key="2">
    <source>
        <dbReference type="EMBL" id="GBL88729.1"/>
    </source>
</evidence>
<reference evidence="2 3" key="1">
    <citation type="journal article" date="2019" name="Sci. Rep.">
        <title>Orb-weaving spider Araneus ventricosus genome elucidates the spidroin gene catalogue.</title>
        <authorList>
            <person name="Kono N."/>
            <person name="Nakamura H."/>
            <person name="Ohtoshi R."/>
            <person name="Moran D.A.P."/>
            <person name="Shinohara A."/>
            <person name="Yoshida Y."/>
            <person name="Fujiwara M."/>
            <person name="Mori M."/>
            <person name="Tomita M."/>
            <person name="Arakawa K."/>
        </authorList>
    </citation>
    <scope>NUCLEOTIDE SEQUENCE [LARGE SCALE GENOMIC DNA]</scope>
</reference>
<protein>
    <submittedName>
        <fullName evidence="2">Uncharacterized protein</fullName>
    </submittedName>
</protein>
<accession>A0A4Y2BBB0</accession>